<sequence length="426" mass="45517">MSSEQVVEASIRAGGHPHSLPAGEGAVVTYDFASTAPPGTEGNATSQFSEGQKNAVREAMAHFSDVANIKFKESVMASSNHMQFKIDDSRFDWKDPFYVSSNDEEGASSQVPLSQRHAQALEQPNNYGSHIVAKATAFKLGLPSTASVAPQTQYAEDSLAYSLRSPKLETRSGMQFWRRPLENQYSSAPMMDDISTLQQLHGANNETRSGDTTYGFNSNADRGMFKLNAENDFPLFAVWDGGGKDTFDFSGYKDKQIINLMPGSFSNVGGGVGNVSIASGATIENAKGGEGDDIIIGNKAGNELFGNGGDDTLYVEANSGFNRLWGGSGKNTFVIGAGDPSAELKNTALGDFVSGRDKLDVSALKSASGRDAINVVSEYTGRGGEVTVDYFEGHDVTLLRFDISGNKEADAMISVEGRINLDDIRA</sequence>
<evidence type="ECO:0000313" key="7">
    <source>
        <dbReference type="Proteomes" id="UP000268696"/>
    </source>
</evidence>
<organism evidence="6 7">
    <name type="scientific">Pseudomonas synxantha</name>
    <dbReference type="NCBI Taxonomy" id="47883"/>
    <lineage>
        <taxon>Bacteria</taxon>
        <taxon>Pseudomonadati</taxon>
        <taxon>Pseudomonadota</taxon>
        <taxon>Gammaproteobacteria</taxon>
        <taxon>Pseudomonadales</taxon>
        <taxon>Pseudomonadaceae</taxon>
        <taxon>Pseudomonas</taxon>
    </lineage>
</organism>
<gene>
    <name evidence="6" type="ORF">C4K03_3266</name>
</gene>
<evidence type="ECO:0000313" key="6">
    <source>
        <dbReference type="EMBL" id="AZE55421.1"/>
    </source>
</evidence>
<dbReference type="AlphaFoldDB" id="A0A3G7U865"/>
<dbReference type="Gene3D" id="3.40.390.10">
    <property type="entry name" value="Collagenase (Catalytic Domain)"/>
    <property type="match status" value="1"/>
</dbReference>
<dbReference type="GO" id="GO:0005509">
    <property type="term" value="F:calcium ion binding"/>
    <property type="evidence" value="ECO:0007669"/>
    <property type="project" value="InterPro"/>
</dbReference>
<dbReference type="InterPro" id="IPR024079">
    <property type="entry name" value="MetalloPept_cat_dom_sf"/>
</dbReference>
<dbReference type="SUPFAM" id="SSF55486">
    <property type="entry name" value="Metalloproteases ('zincins'), catalytic domain"/>
    <property type="match status" value="1"/>
</dbReference>
<evidence type="ECO:0000259" key="5">
    <source>
        <dbReference type="Pfam" id="PF08548"/>
    </source>
</evidence>
<feature type="domain" description="Peptidase M10 serralysin C-terminal" evidence="5">
    <location>
        <begin position="203"/>
        <end position="420"/>
    </location>
</feature>
<dbReference type="Gene3D" id="2.150.10.10">
    <property type="entry name" value="Serralysin-like metalloprotease, C-terminal"/>
    <property type="match status" value="1"/>
</dbReference>
<evidence type="ECO:0000256" key="3">
    <source>
        <dbReference type="ARBA" id="ARBA00022737"/>
    </source>
</evidence>
<evidence type="ECO:0000256" key="2">
    <source>
        <dbReference type="ARBA" id="ARBA00022525"/>
    </source>
</evidence>
<dbReference type="Proteomes" id="UP000268696">
    <property type="component" value="Chromosome"/>
</dbReference>
<dbReference type="InterPro" id="IPR011049">
    <property type="entry name" value="Serralysin-like_metalloprot_C"/>
</dbReference>
<dbReference type="GO" id="GO:0005615">
    <property type="term" value="C:extracellular space"/>
    <property type="evidence" value="ECO:0007669"/>
    <property type="project" value="InterPro"/>
</dbReference>
<dbReference type="SUPFAM" id="SSF51120">
    <property type="entry name" value="beta-Roll"/>
    <property type="match status" value="1"/>
</dbReference>
<reference evidence="6 7" key="1">
    <citation type="submission" date="2018-03" db="EMBL/GenBank/DDBJ databases">
        <title>Diversity of phytobeneficial traits revealed by whole-genome analysis of worldwide-isolated phenazine-producing Pseudomonas spp.</title>
        <authorList>
            <person name="Biessy A."/>
            <person name="Novinscak A."/>
            <person name="Blom J."/>
            <person name="Leger G."/>
            <person name="Thomashow L.S."/>
            <person name="Cazorla F.M."/>
            <person name="Josic D."/>
            <person name="Filion M."/>
        </authorList>
    </citation>
    <scope>NUCLEOTIDE SEQUENCE [LARGE SCALE GENOMIC DNA]</scope>
    <source>
        <strain evidence="6 7">30B</strain>
    </source>
</reference>
<protein>
    <submittedName>
        <fullName evidence="6">Secreted alkaline metalloproteinase</fullName>
    </submittedName>
</protein>
<feature type="region of interest" description="Disordered" evidence="4">
    <location>
        <begin position="1"/>
        <end position="20"/>
    </location>
</feature>
<dbReference type="GO" id="GO:0008237">
    <property type="term" value="F:metallopeptidase activity"/>
    <property type="evidence" value="ECO:0007669"/>
    <property type="project" value="InterPro"/>
</dbReference>
<keyword evidence="3" id="KW-0677">Repeat</keyword>
<dbReference type="PRINTS" id="PR00313">
    <property type="entry name" value="CABNDNGRPT"/>
</dbReference>
<evidence type="ECO:0000256" key="1">
    <source>
        <dbReference type="ARBA" id="ARBA00004613"/>
    </source>
</evidence>
<keyword evidence="2" id="KW-0964">Secreted</keyword>
<comment type="subcellular location">
    <subcellularLocation>
        <location evidence="1">Secreted</location>
    </subcellularLocation>
</comment>
<dbReference type="Pfam" id="PF08548">
    <property type="entry name" value="Peptidase_M10_C"/>
    <property type="match status" value="1"/>
</dbReference>
<accession>A0A3G7U865</accession>
<dbReference type="EMBL" id="CP027754">
    <property type="protein sequence ID" value="AZE55421.1"/>
    <property type="molecule type" value="Genomic_DNA"/>
</dbReference>
<evidence type="ECO:0000256" key="4">
    <source>
        <dbReference type="SAM" id="MobiDB-lite"/>
    </source>
</evidence>
<dbReference type="InterPro" id="IPR013858">
    <property type="entry name" value="Peptidase_M10B_C"/>
</dbReference>
<name>A0A3G7U865_9PSED</name>
<proteinExistence type="predicted"/>